<dbReference type="GO" id="GO:0016874">
    <property type="term" value="F:ligase activity"/>
    <property type="evidence" value="ECO:0007669"/>
    <property type="project" value="UniProtKB-KW"/>
</dbReference>
<keyword evidence="8" id="KW-1185">Reference proteome</keyword>
<feature type="transmembrane region" description="Helical" evidence="5">
    <location>
        <begin position="406"/>
        <end position="423"/>
    </location>
</feature>
<evidence type="ECO:0000256" key="5">
    <source>
        <dbReference type="SAM" id="Phobius"/>
    </source>
</evidence>
<feature type="transmembrane region" description="Helical" evidence="5">
    <location>
        <begin position="167"/>
        <end position="188"/>
    </location>
</feature>
<name>A0ABS2D0V4_9FLAO</name>
<feature type="transmembrane region" description="Helical" evidence="5">
    <location>
        <begin position="126"/>
        <end position="147"/>
    </location>
</feature>
<gene>
    <name evidence="7" type="ORF">H9X54_016245</name>
</gene>
<dbReference type="InterPro" id="IPR051533">
    <property type="entry name" value="WaaL-like"/>
</dbReference>
<dbReference type="RefSeq" id="WP_187656098.1">
    <property type="nucleotide sequence ID" value="NZ_JACSOD020000508.1"/>
</dbReference>
<dbReference type="PANTHER" id="PTHR37422:SF17">
    <property type="entry name" value="O-ANTIGEN LIGASE"/>
    <property type="match status" value="1"/>
</dbReference>
<sequence length="449" mass="51966">MANIYNFLKNVLLDIKSQTNNNILFLWSLLLLVTIPLPFAVNNVVLAVFLLISILKFKKENVSFNLFLIVPIVLFFWMALSYFWSIDQETTLKAIPKEITLLLIPIAFAVNKKFTSIQTEKIKQYYSYSMVILAVFFMLRATFRYFINQDSRAFFYHGEDYVDYGLVPKLLNAIHVSVFAAVALFYFVSKEVKTKFENVAAILLFAFIILLSSKNIIVVVLLLGLLYFFYFSKSSQKLRLRNLIVFGLVLGLIVSFGKIKNRFKEEFQSNTDKSISADVISNVPQGVHYISLKEAWTNETFSPNDYFPGTAFRVYQFRIFTEIISENNAYLLGFGLNASTQKIKEKAVQYNLFLGDKEHEGYQDKNLHNQYIQNFSDLGIIGFALLLIIVLFNIKNAIKNKDFVHFAFAILMISLFLTESFLWRQRGVVFFTLFYCLFNSNVLKDNPKN</sequence>
<evidence type="ECO:0000256" key="1">
    <source>
        <dbReference type="ARBA" id="ARBA00004141"/>
    </source>
</evidence>
<keyword evidence="2 5" id="KW-0812">Transmembrane</keyword>
<evidence type="ECO:0000313" key="8">
    <source>
        <dbReference type="Proteomes" id="UP000759529"/>
    </source>
</evidence>
<feature type="transmembrane region" description="Helical" evidence="5">
    <location>
        <begin position="375"/>
        <end position="394"/>
    </location>
</feature>
<reference evidence="7 8" key="1">
    <citation type="submission" date="2021-02" db="EMBL/GenBank/DDBJ databases">
        <authorList>
            <person name="Jung H.S."/>
            <person name="Chun B.H."/>
            <person name="Jeon C.O."/>
        </authorList>
    </citation>
    <scope>NUCLEOTIDE SEQUENCE [LARGE SCALE GENOMIC DNA]</scope>
    <source>
        <strain evidence="7 8">LMG 25203</strain>
    </source>
</reference>
<keyword evidence="3 5" id="KW-1133">Transmembrane helix</keyword>
<dbReference type="PANTHER" id="PTHR37422">
    <property type="entry name" value="TEICHURONIC ACID BIOSYNTHESIS PROTEIN TUAE"/>
    <property type="match status" value="1"/>
</dbReference>
<feature type="transmembrane region" description="Helical" evidence="5">
    <location>
        <begin position="200"/>
        <end position="230"/>
    </location>
</feature>
<feature type="domain" description="O-antigen ligase-related" evidence="6">
    <location>
        <begin position="200"/>
        <end position="387"/>
    </location>
</feature>
<protein>
    <submittedName>
        <fullName evidence="7">O-antigen ligase family protein</fullName>
    </submittedName>
</protein>
<comment type="caution">
    <text evidence="7">The sequence shown here is derived from an EMBL/GenBank/DDBJ whole genome shotgun (WGS) entry which is preliminary data.</text>
</comment>
<feature type="transmembrane region" description="Helical" evidence="5">
    <location>
        <begin position="64"/>
        <end position="83"/>
    </location>
</feature>
<evidence type="ECO:0000259" key="6">
    <source>
        <dbReference type="Pfam" id="PF04932"/>
    </source>
</evidence>
<evidence type="ECO:0000256" key="4">
    <source>
        <dbReference type="ARBA" id="ARBA00023136"/>
    </source>
</evidence>
<keyword evidence="7" id="KW-0436">Ligase</keyword>
<feature type="transmembrane region" description="Helical" evidence="5">
    <location>
        <begin position="24"/>
        <end position="52"/>
    </location>
</feature>
<keyword evidence="4 5" id="KW-0472">Membrane</keyword>
<feature type="transmembrane region" description="Helical" evidence="5">
    <location>
        <begin position="242"/>
        <end position="259"/>
    </location>
</feature>
<dbReference type="Pfam" id="PF04932">
    <property type="entry name" value="Wzy_C"/>
    <property type="match status" value="1"/>
</dbReference>
<proteinExistence type="predicted"/>
<dbReference type="Proteomes" id="UP000759529">
    <property type="component" value="Unassembled WGS sequence"/>
</dbReference>
<dbReference type="InterPro" id="IPR007016">
    <property type="entry name" value="O-antigen_ligase-rel_domated"/>
</dbReference>
<comment type="subcellular location">
    <subcellularLocation>
        <location evidence="1">Membrane</location>
        <topology evidence="1">Multi-pass membrane protein</topology>
    </subcellularLocation>
</comment>
<feature type="transmembrane region" description="Helical" evidence="5">
    <location>
        <begin position="95"/>
        <end position="114"/>
    </location>
</feature>
<organism evidence="7 8">
    <name type="scientific">Flavobacterium macrobrachii</name>
    <dbReference type="NCBI Taxonomy" id="591204"/>
    <lineage>
        <taxon>Bacteria</taxon>
        <taxon>Pseudomonadati</taxon>
        <taxon>Bacteroidota</taxon>
        <taxon>Flavobacteriia</taxon>
        <taxon>Flavobacteriales</taxon>
        <taxon>Flavobacteriaceae</taxon>
        <taxon>Flavobacterium</taxon>
    </lineage>
</organism>
<evidence type="ECO:0000256" key="3">
    <source>
        <dbReference type="ARBA" id="ARBA00022989"/>
    </source>
</evidence>
<evidence type="ECO:0000256" key="2">
    <source>
        <dbReference type="ARBA" id="ARBA00022692"/>
    </source>
</evidence>
<dbReference type="EMBL" id="JACSOD020000508">
    <property type="protein sequence ID" value="MBM6500842.1"/>
    <property type="molecule type" value="Genomic_DNA"/>
</dbReference>
<evidence type="ECO:0000313" key="7">
    <source>
        <dbReference type="EMBL" id="MBM6500842.1"/>
    </source>
</evidence>
<accession>A0ABS2D0V4</accession>